<proteinExistence type="predicted"/>
<evidence type="ECO:0000256" key="1">
    <source>
        <dbReference type="SAM" id="MobiDB-lite"/>
    </source>
</evidence>
<sequence>MRTGITGPAHATASASVVLTAAVICAGAASADPSPSQQELQDYFVTQLAADQIPVVDNLPALVARAHEICSELDHGASVYAVVDEEMKGMFEQNPEYRQMSGRVHRTAVRFIATSIQVYCPSHFYDPYITNDAGFSIRGPAAGVRHQAPPTRIGAAWMPHSMDGGVFASGCYAANRSDGDAHGKVLSWRIEAIPSGDITQPDPPQVPPQPDPPQVAPPPPPRAQIQTPRPVAPPPLPKRPPPPPRQEPPAVGPQPGDAAGSGGGGGTDGGGNGGGSARGNGVGGPAGPSPAPPTPPGLVGLAP</sequence>
<evidence type="ECO:0000313" key="5">
    <source>
        <dbReference type="Proteomes" id="UP000467105"/>
    </source>
</evidence>
<organism evidence="4 5">
    <name type="scientific">Mycobacterium parmense</name>
    <dbReference type="NCBI Taxonomy" id="185642"/>
    <lineage>
        <taxon>Bacteria</taxon>
        <taxon>Bacillati</taxon>
        <taxon>Actinomycetota</taxon>
        <taxon>Actinomycetes</taxon>
        <taxon>Mycobacteriales</taxon>
        <taxon>Mycobacteriaceae</taxon>
        <taxon>Mycobacterium</taxon>
        <taxon>Mycobacterium simiae complex</taxon>
    </lineage>
</organism>
<feature type="domain" description="DUF732" evidence="3">
    <location>
        <begin position="42"/>
        <end position="122"/>
    </location>
</feature>
<evidence type="ECO:0000256" key="2">
    <source>
        <dbReference type="SAM" id="SignalP"/>
    </source>
</evidence>
<feature type="compositionally biased region" description="Pro residues" evidence="1">
    <location>
        <begin position="201"/>
        <end position="222"/>
    </location>
</feature>
<dbReference type="OrthoDB" id="4752037at2"/>
<name>A0A7I7YU69_9MYCO</name>
<dbReference type="RefSeq" id="WP_085268135.1">
    <property type="nucleotide sequence ID" value="NZ_AP022614.1"/>
</dbReference>
<dbReference type="Pfam" id="PF05305">
    <property type="entry name" value="DUF732"/>
    <property type="match status" value="1"/>
</dbReference>
<dbReference type="InterPro" id="IPR007969">
    <property type="entry name" value="DUF732"/>
</dbReference>
<feature type="compositionally biased region" description="Gly residues" evidence="1">
    <location>
        <begin position="259"/>
        <end position="286"/>
    </location>
</feature>
<dbReference type="EMBL" id="AP022614">
    <property type="protein sequence ID" value="BBZ44827.1"/>
    <property type="molecule type" value="Genomic_DNA"/>
</dbReference>
<feature type="chain" id="PRO_5029762561" description="DUF732 domain-containing protein" evidence="2">
    <location>
        <begin position="32"/>
        <end position="303"/>
    </location>
</feature>
<evidence type="ECO:0000313" key="4">
    <source>
        <dbReference type="EMBL" id="BBZ44827.1"/>
    </source>
</evidence>
<feature type="compositionally biased region" description="Pro residues" evidence="1">
    <location>
        <begin position="287"/>
        <end position="296"/>
    </location>
</feature>
<reference evidence="4 5" key="1">
    <citation type="journal article" date="2019" name="Emerg. Microbes Infect.">
        <title>Comprehensive subspecies identification of 175 nontuberculous mycobacteria species based on 7547 genomic profiles.</title>
        <authorList>
            <person name="Matsumoto Y."/>
            <person name="Kinjo T."/>
            <person name="Motooka D."/>
            <person name="Nabeya D."/>
            <person name="Jung N."/>
            <person name="Uechi K."/>
            <person name="Horii T."/>
            <person name="Iida T."/>
            <person name="Fujita J."/>
            <person name="Nakamura S."/>
        </authorList>
    </citation>
    <scope>NUCLEOTIDE SEQUENCE [LARGE SCALE GENOMIC DNA]</scope>
    <source>
        <strain evidence="4 5">JCM 14742</strain>
    </source>
</reference>
<evidence type="ECO:0000259" key="3">
    <source>
        <dbReference type="Pfam" id="PF05305"/>
    </source>
</evidence>
<feature type="compositionally biased region" description="Pro residues" evidence="1">
    <location>
        <begin position="230"/>
        <end position="252"/>
    </location>
</feature>
<feature type="signal peptide" evidence="2">
    <location>
        <begin position="1"/>
        <end position="31"/>
    </location>
</feature>
<dbReference type="Proteomes" id="UP000467105">
    <property type="component" value="Chromosome"/>
</dbReference>
<keyword evidence="2" id="KW-0732">Signal</keyword>
<keyword evidence="5" id="KW-1185">Reference proteome</keyword>
<dbReference type="PRINTS" id="PR01217">
    <property type="entry name" value="PRICHEXTENSN"/>
</dbReference>
<feature type="region of interest" description="Disordered" evidence="1">
    <location>
        <begin position="195"/>
        <end position="303"/>
    </location>
</feature>
<accession>A0A7I7YU69</accession>
<protein>
    <recommendedName>
        <fullName evidence="3">DUF732 domain-containing protein</fullName>
    </recommendedName>
</protein>
<gene>
    <name evidence="4" type="ORF">MPRM_21080</name>
</gene>
<dbReference type="AlphaFoldDB" id="A0A7I7YU69"/>